<evidence type="ECO:0000256" key="1">
    <source>
        <dbReference type="SAM" id="MobiDB-lite"/>
    </source>
</evidence>
<reference evidence="2" key="1">
    <citation type="submission" date="2023-04" db="EMBL/GenBank/DDBJ databases">
        <title>Phytophthora lilii NBRC 32176.</title>
        <authorList>
            <person name="Ichikawa N."/>
            <person name="Sato H."/>
            <person name="Tonouchi N."/>
        </authorList>
    </citation>
    <scope>NUCLEOTIDE SEQUENCE</scope>
    <source>
        <strain evidence="2">NBRC 32176</strain>
    </source>
</reference>
<accession>A0A9W6X294</accession>
<dbReference type="EMBL" id="BSXW01000686">
    <property type="protein sequence ID" value="GMF27929.1"/>
    <property type="molecule type" value="Genomic_DNA"/>
</dbReference>
<dbReference type="AlphaFoldDB" id="A0A9W6X294"/>
<evidence type="ECO:0000313" key="3">
    <source>
        <dbReference type="Proteomes" id="UP001165083"/>
    </source>
</evidence>
<evidence type="ECO:0000313" key="2">
    <source>
        <dbReference type="EMBL" id="GMF27929.1"/>
    </source>
</evidence>
<name>A0A9W6X294_9STRA</name>
<protein>
    <submittedName>
        <fullName evidence="2">Unnamed protein product</fullName>
    </submittedName>
</protein>
<dbReference type="Proteomes" id="UP001165083">
    <property type="component" value="Unassembled WGS sequence"/>
</dbReference>
<gene>
    <name evidence="2" type="ORF">Plil01_001171600</name>
</gene>
<organism evidence="2 3">
    <name type="scientific">Phytophthora lilii</name>
    <dbReference type="NCBI Taxonomy" id="2077276"/>
    <lineage>
        <taxon>Eukaryota</taxon>
        <taxon>Sar</taxon>
        <taxon>Stramenopiles</taxon>
        <taxon>Oomycota</taxon>
        <taxon>Peronosporomycetes</taxon>
        <taxon>Peronosporales</taxon>
        <taxon>Peronosporaceae</taxon>
        <taxon>Phytophthora</taxon>
    </lineage>
</organism>
<comment type="caution">
    <text evidence="2">The sequence shown here is derived from an EMBL/GenBank/DDBJ whole genome shotgun (WGS) entry which is preliminary data.</text>
</comment>
<proteinExistence type="predicted"/>
<sequence length="229" mass="23880">MVRLHRHPSCSASAGCVNTTDSTTASAAALQMDPTRPLHMEERYQMPGRANTEGVLRAGACSGGSEFENEPPATGLGWGQRPAVETDTAFPGRSIGAGGSTVVEGVRRARGQGYVCANFNVHGPSASDVKACTLGYARHGGCSTAVLVDELSLQCGEGMPLRYCWKSASFGEEWQSKTVGDQWPSDSRDRGAQLTGGSRSGNSLPLFARSAGNSILSSSSKNGSIAACY</sequence>
<keyword evidence="3" id="KW-1185">Reference proteome</keyword>
<feature type="region of interest" description="Disordered" evidence="1">
    <location>
        <begin position="177"/>
        <end position="201"/>
    </location>
</feature>